<keyword evidence="2" id="KW-1185">Reference proteome</keyword>
<evidence type="ECO:0000313" key="1">
    <source>
        <dbReference type="EMBL" id="KAK1407905.1"/>
    </source>
</evidence>
<evidence type="ECO:0000313" key="2">
    <source>
        <dbReference type="Proteomes" id="UP001229421"/>
    </source>
</evidence>
<proteinExistence type="predicted"/>
<reference evidence="1" key="1">
    <citation type="journal article" date="2023" name="bioRxiv">
        <title>Improved chromosome-level genome assembly for marigold (Tagetes erecta).</title>
        <authorList>
            <person name="Jiang F."/>
            <person name="Yuan L."/>
            <person name="Wang S."/>
            <person name="Wang H."/>
            <person name="Xu D."/>
            <person name="Wang A."/>
            <person name="Fan W."/>
        </authorList>
    </citation>
    <scope>NUCLEOTIDE SEQUENCE</scope>
    <source>
        <strain evidence="1">WSJ</strain>
        <tissue evidence="1">Leaf</tissue>
    </source>
</reference>
<accession>A0AAD8JU95</accession>
<dbReference type="Proteomes" id="UP001229421">
    <property type="component" value="Unassembled WGS sequence"/>
</dbReference>
<sequence>MIIHVSKFHEHSSATDGSILIPNPRNIQMAQEQRLIKDDKQNKQFNLIVRSILLLTYSSRVYWCCVIRLEHERLLILFIQSRRCNQFSPYFLSPSLAAKHINQSIIFYQSIHQISI</sequence>
<dbReference type="AlphaFoldDB" id="A0AAD8JU95"/>
<gene>
    <name evidence="1" type="ORF">QVD17_39532</name>
</gene>
<dbReference type="EMBL" id="JAUHHV010000011">
    <property type="protein sequence ID" value="KAK1407905.1"/>
    <property type="molecule type" value="Genomic_DNA"/>
</dbReference>
<organism evidence="1 2">
    <name type="scientific">Tagetes erecta</name>
    <name type="common">African marigold</name>
    <dbReference type="NCBI Taxonomy" id="13708"/>
    <lineage>
        <taxon>Eukaryota</taxon>
        <taxon>Viridiplantae</taxon>
        <taxon>Streptophyta</taxon>
        <taxon>Embryophyta</taxon>
        <taxon>Tracheophyta</taxon>
        <taxon>Spermatophyta</taxon>
        <taxon>Magnoliopsida</taxon>
        <taxon>eudicotyledons</taxon>
        <taxon>Gunneridae</taxon>
        <taxon>Pentapetalae</taxon>
        <taxon>asterids</taxon>
        <taxon>campanulids</taxon>
        <taxon>Asterales</taxon>
        <taxon>Asteraceae</taxon>
        <taxon>Asteroideae</taxon>
        <taxon>Heliantheae alliance</taxon>
        <taxon>Tageteae</taxon>
        <taxon>Tagetes</taxon>
    </lineage>
</organism>
<name>A0AAD8JU95_TARER</name>
<protein>
    <submittedName>
        <fullName evidence="1">Uncharacterized protein</fullName>
    </submittedName>
</protein>
<comment type="caution">
    <text evidence="1">The sequence shown here is derived from an EMBL/GenBank/DDBJ whole genome shotgun (WGS) entry which is preliminary data.</text>
</comment>